<name>A0A067PWH8_9AGAM</name>
<dbReference type="Pfam" id="PF12937">
    <property type="entry name" value="F-box-like"/>
    <property type="match status" value="1"/>
</dbReference>
<accession>A0A067PWH8</accession>
<dbReference type="Gene3D" id="1.20.1280.50">
    <property type="match status" value="1"/>
</dbReference>
<dbReference type="Proteomes" id="UP000027265">
    <property type="component" value="Unassembled WGS sequence"/>
</dbReference>
<dbReference type="SUPFAM" id="SSF81383">
    <property type="entry name" value="F-box domain"/>
    <property type="match status" value="1"/>
</dbReference>
<dbReference type="HOGENOM" id="CLU_847470_0_0_1"/>
<evidence type="ECO:0000313" key="4">
    <source>
        <dbReference type="Proteomes" id="UP000027265"/>
    </source>
</evidence>
<gene>
    <name evidence="3" type="ORF">JAAARDRAFT_47342</name>
</gene>
<dbReference type="AlphaFoldDB" id="A0A067PWH8"/>
<dbReference type="InterPro" id="IPR001810">
    <property type="entry name" value="F-box_dom"/>
</dbReference>
<reference evidence="4" key="1">
    <citation type="journal article" date="2014" name="Proc. Natl. Acad. Sci. U.S.A.">
        <title>Extensive sampling of basidiomycete genomes demonstrates inadequacy of the white-rot/brown-rot paradigm for wood decay fungi.</title>
        <authorList>
            <person name="Riley R."/>
            <person name="Salamov A.A."/>
            <person name="Brown D.W."/>
            <person name="Nagy L.G."/>
            <person name="Floudas D."/>
            <person name="Held B.W."/>
            <person name="Levasseur A."/>
            <person name="Lombard V."/>
            <person name="Morin E."/>
            <person name="Otillar R."/>
            <person name="Lindquist E.A."/>
            <person name="Sun H."/>
            <person name="LaButti K.M."/>
            <person name="Schmutz J."/>
            <person name="Jabbour D."/>
            <person name="Luo H."/>
            <person name="Baker S.E."/>
            <person name="Pisabarro A.G."/>
            <person name="Walton J.D."/>
            <person name="Blanchette R.A."/>
            <person name="Henrissat B."/>
            <person name="Martin F."/>
            <person name="Cullen D."/>
            <person name="Hibbett D.S."/>
            <person name="Grigoriev I.V."/>
        </authorList>
    </citation>
    <scope>NUCLEOTIDE SEQUENCE [LARGE SCALE GENOMIC DNA]</scope>
    <source>
        <strain evidence="4">MUCL 33604</strain>
    </source>
</reference>
<feature type="domain" description="F-box" evidence="2">
    <location>
        <begin position="251"/>
        <end position="300"/>
    </location>
</feature>
<dbReference type="EMBL" id="KL197718">
    <property type="protein sequence ID" value="KDQ58220.1"/>
    <property type="molecule type" value="Genomic_DNA"/>
</dbReference>
<organism evidence="3 4">
    <name type="scientific">Jaapia argillacea MUCL 33604</name>
    <dbReference type="NCBI Taxonomy" id="933084"/>
    <lineage>
        <taxon>Eukaryota</taxon>
        <taxon>Fungi</taxon>
        <taxon>Dikarya</taxon>
        <taxon>Basidiomycota</taxon>
        <taxon>Agaricomycotina</taxon>
        <taxon>Agaricomycetes</taxon>
        <taxon>Agaricomycetidae</taxon>
        <taxon>Jaapiales</taxon>
        <taxon>Jaapiaceae</taxon>
        <taxon>Jaapia</taxon>
    </lineage>
</organism>
<dbReference type="InParanoid" id="A0A067PWH8"/>
<evidence type="ECO:0000256" key="1">
    <source>
        <dbReference type="SAM" id="Coils"/>
    </source>
</evidence>
<evidence type="ECO:0000313" key="3">
    <source>
        <dbReference type="EMBL" id="KDQ58220.1"/>
    </source>
</evidence>
<dbReference type="InterPro" id="IPR036047">
    <property type="entry name" value="F-box-like_dom_sf"/>
</dbReference>
<protein>
    <recommendedName>
        <fullName evidence="2">F-box domain-containing protein</fullName>
    </recommendedName>
</protein>
<keyword evidence="1" id="KW-0175">Coiled coil</keyword>
<keyword evidence="4" id="KW-1185">Reference proteome</keyword>
<evidence type="ECO:0000259" key="2">
    <source>
        <dbReference type="Pfam" id="PF12937"/>
    </source>
</evidence>
<feature type="coiled-coil region" evidence="1">
    <location>
        <begin position="211"/>
        <end position="238"/>
    </location>
</feature>
<sequence length="328" mass="36785">MKDTVRTKLIVTGYRWSLTKPILPTSTFHNLRHVTFYTFGSSGRQGSTGGGVFIVRLKKCIRSGGACQRWVGGVGRWFGLFLVDSMLLRQKCYLLRSPQRCTSVYGRYNVASQGHMGHQEEARGDAYHNVTVTHSTIFVAALTILLFTLFAHKTANTPACGVLSIQLIMPSHIFPREESLALLREVSRSNTLSIIRDMDLTQEQLRTEEDIITLEAQIGELRERLQTLNQELAGACMRKGLASSFAASPIRKLPPEVLGRIFTAARVDTITRRTDVLDPFLQVCRHWSQVALNPAIWSTIRVEYYSRGEDPAELVPALGHLLQRSGRT</sequence>
<proteinExistence type="predicted"/>
<dbReference type="OrthoDB" id="3365698at2759"/>